<evidence type="ECO:0000313" key="1">
    <source>
        <dbReference type="EMBL" id="GAA1505503.1"/>
    </source>
</evidence>
<reference evidence="1 2" key="1">
    <citation type="journal article" date="2019" name="Int. J. Syst. Evol. Microbiol.">
        <title>The Global Catalogue of Microorganisms (GCM) 10K type strain sequencing project: providing services to taxonomists for standard genome sequencing and annotation.</title>
        <authorList>
            <consortium name="The Broad Institute Genomics Platform"/>
            <consortium name="The Broad Institute Genome Sequencing Center for Infectious Disease"/>
            <person name="Wu L."/>
            <person name="Ma J."/>
        </authorList>
    </citation>
    <scope>NUCLEOTIDE SEQUENCE [LARGE SCALE GENOMIC DNA]</scope>
    <source>
        <strain evidence="1 2">JCM 15933</strain>
    </source>
</reference>
<comment type="caution">
    <text evidence="1">The sequence shown here is derived from an EMBL/GenBank/DDBJ whole genome shotgun (WGS) entry which is preliminary data.</text>
</comment>
<gene>
    <name evidence="1" type="ORF">GCM10009827_018880</name>
</gene>
<accession>A0ABN1ZVL2</accession>
<evidence type="ECO:0008006" key="3">
    <source>
        <dbReference type="Google" id="ProtNLM"/>
    </source>
</evidence>
<protein>
    <recommendedName>
        <fullName evidence="3">MarR family transcriptional regulator</fullName>
    </recommendedName>
</protein>
<keyword evidence="2" id="KW-1185">Reference proteome</keyword>
<organism evidence="1 2">
    <name type="scientific">Dactylosporangium maewongense</name>
    <dbReference type="NCBI Taxonomy" id="634393"/>
    <lineage>
        <taxon>Bacteria</taxon>
        <taxon>Bacillati</taxon>
        <taxon>Actinomycetota</taxon>
        <taxon>Actinomycetes</taxon>
        <taxon>Micromonosporales</taxon>
        <taxon>Micromonosporaceae</taxon>
        <taxon>Dactylosporangium</taxon>
    </lineage>
</organism>
<name>A0ABN1ZVL2_9ACTN</name>
<dbReference type="EMBL" id="BAAAQD010000002">
    <property type="protein sequence ID" value="GAA1505503.1"/>
    <property type="molecule type" value="Genomic_DNA"/>
</dbReference>
<evidence type="ECO:0000313" key="2">
    <source>
        <dbReference type="Proteomes" id="UP001501470"/>
    </source>
</evidence>
<dbReference type="RefSeq" id="WP_344501395.1">
    <property type="nucleotide sequence ID" value="NZ_BAAAQD010000002.1"/>
</dbReference>
<dbReference type="Proteomes" id="UP001501470">
    <property type="component" value="Unassembled WGS sequence"/>
</dbReference>
<sequence>MTEARLQLAELIELVEDRTHRVTSTFLNYHTPTEAARRELLDFLAALDTALTACDTP</sequence>
<proteinExistence type="predicted"/>